<reference evidence="1" key="1">
    <citation type="submission" date="2022-07" db="EMBL/GenBank/DDBJ databases">
        <title>Phylogenomic reconstructions and comparative analyses of Kickxellomycotina fungi.</title>
        <authorList>
            <person name="Reynolds N.K."/>
            <person name="Stajich J.E."/>
            <person name="Barry K."/>
            <person name="Grigoriev I.V."/>
            <person name="Crous P."/>
            <person name="Smith M.E."/>
        </authorList>
    </citation>
    <scope>NUCLEOTIDE SEQUENCE</scope>
    <source>
        <strain evidence="1">NRRL 5244</strain>
    </source>
</reference>
<gene>
    <name evidence="1" type="ORF">FBU59_003694</name>
</gene>
<comment type="caution">
    <text evidence="1">The sequence shown here is derived from an EMBL/GenBank/DDBJ whole genome shotgun (WGS) entry which is preliminary data.</text>
</comment>
<dbReference type="EMBL" id="JANBPW010002440">
    <property type="protein sequence ID" value="KAJ1940812.1"/>
    <property type="molecule type" value="Genomic_DNA"/>
</dbReference>
<protein>
    <submittedName>
        <fullName evidence="1">Uncharacterized protein</fullName>
    </submittedName>
</protein>
<proteinExistence type="predicted"/>
<organism evidence="1 2">
    <name type="scientific">Linderina macrospora</name>
    <dbReference type="NCBI Taxonomy" id="4868"/>
    <lineage>
        <taxon>Eukaryota</taxon>
        <taxon>Fungi</taxon>
        <taxon>Fungi incertae sedis</taxon>
        <taxon>Zoopagomycota</taxon>
        <taxon>Kickxellomycotina</taxon>
        <taxon>Kickxellomycetes</taxon>
        <taxon>Kickxellales</taxon>
        <taxon>Kickxellaceae</taxon>
        <taxon>Linderina</taxon>
    </lineage>
</organism>
<name>A0ACC1J7I2_9FUNG</name>
<accession>A0ACC1J7I2</accession>
<dbReference type="Proteomes" id="UP001150603">
    <property type="component" value="Unassembled WGS sequence"/>
</dbReference>
<keyword evidence="2" id="KW-1185">Reference proteome</keyword>
<feature type="non-terminal residue" evidence="1">
    <location>
        <position position="336"/>
    </location>
</feature>
<evidence type="ECO:0000313" key="1">
    <source>
        <dbReference type="EMBL" id="KAJ1940812.1"/>
    </source>
</evidence>
<evidence type="ECO:0000313" key="2">
    <source>
        <dbReference type="Proteomes" id="UP001150603"/>
    </source>
</evidence>
<sequence>MQTSPVDWLNDRFVHSKAFRVYAFPTTSPADTGAKRTLVSTYSKTASPLGWTTGGETAGNNVKAQYNPEGLKNPQSLPKPTANSEDAFDCPIDLSHEPSSYANASTVQVFYAVNILHDVFYLYGFDEASGNFQDGLGNDPVIASVQDGSVTDNASFGTPPDGESPIMRMHVWTGRTPHRDAGLDFDIIAHEFTHGVSSRLTGGPKNTDCLQTDEARGLGEGWSDIVAVVLKQRESHTRSTDMVLGDYVDGKGIREFPYSTNMTTNPTSYAMLAVNGTSSVHTVGLVWATMLYEVLWNLIDALGFSADLFAHDLSKGNSLFLQLLVDSFKLQKCNPT</sequence>